<reference evidence="1" key="2">
    <citation type="journal article" date="2020" name="Nat. Commun.">
        <title>Large-scale genome sequencing of mycorrhizal fungi provides insights into the early evolution of symbiotic traits.</title>
        <authorList>
            <person name="Miyauchi S."/>
            <person name="Kiss E."/>
            <person name="Kuo A."/>
            <person name="Drula E."/>
            <person name="Kohler A."/>
            <person name="Sanchez-Garcia M."/>
            <person name="Morin E."/>
            <person name="Andreopoulos B."/>
            <person name="Barry K.W."/>
            <person name="Bonito G."/>
            <person name="Buee M."/>
            <person name="Carver A."/>
            <person name="Chen C."/>
            <person name="Cichocki N."/>
            <person name="Clum A."/>
            <person name="Culley D."/>
            <person name="Crous P.W."/>
            <person name="Fauchery L."/>
            <person name="Girlanda M."/>
            <person name="Hayes R.D."/>
            <person name="Keri Z."/>
            <person name="LaButti K."/>
            <person name="Lipzen A."/>
            <person name="Lombard V."/>
            <person name="Magnuson J."/>
            <person name="Maillard F."/>
            <person name="Murat C."/>
            <person name="Nolan M."/>
            <person name="Ohm R.A."/>
            <person name="Pangilinan J."/>
            <person name="Pereira M.F."/>
            <person name="Perotto S."/>
            <person name="Peter M."/>
            <person name="Pfister S."/>
            <person name="Riley R."/>
            <person name="Sitrit Y."/>
            <person name="Stielow J.B."/>
            <person name="Szollosi G."/>
            <person name="Zifcakova L."/>
            <person name="Stursova M."/>
            <person name="Spatafora J.W."/>
            <person name="Tedersoo L."/>
            <person name="Vaario L.M."/>
            <person name="Yamada A."/>
            <person name="Yan M."/>
            <person name="Wang P."/>
            <person name="Xu J."/>
            <person name="Bruns T."/>
            <person name="Baldrian P."/>
            <person name="Vilgalys R."/>
            <person name="Dunand C."/>
            <person name="Henrissat B."/>
            <person name="Grigoriev I.V."/>
            <person name="Hibbett D."/>
            <person name="Nagy L.G."/>
            <person name="Martin F.M."/>
        </authorList>
    </citation>
    <scope>NUCLEOTIDE SEQUENCE</scope>
    <source>
        <strain evidence="1">BED1</strain>
    </source>
</reference>
<sequence length="120" mass="13624">WPIFLYANYTYDTEDPWNDLLHSGILISAYKHIFTSPSSIDIDEPKATHSCNAHIHGMVSVTKALIAYVATQISARFALMAAQVFPQTDLAMDLECFYNSIIDLLQDPDKKDEVEELLTW</sequence>
<evidence type="ECO:0000313" key="1">
    <source>
        <dbReference type="EMBL" id="KAF8440228.1"/>
    </source>
</evidence>
<dbReference type="Pfam" id="PF20414">
    <property type="entry name" value="DUF6698"/>
    <property type="match status" value="1"/>
</dbReference>
<evidence type="ECO:0000313" key="2">
    <source>
        <dbReference type="Proteomes" id="UP001194468"/>
    </source>
</evidence>
<gene>
    <name evidence="1" type="ORF">L210DRAFT_3400912</name>
</gene>
<protein>
    <submittedName>
        <fullName evidence="1">Uncharacterized protein</fullName>
    </submittedName>
</protein>
<comment type="caution">
    <text evidence="1">The sequence shown here is derived from an EMBL/GenBank/DDBJ whole genome shotgun (WGS) entry which is preliminary data.</text>
</comment>
<dbReference type="InterPro" id="IPR046521">
    <property type="entry name" value="DUF6698"/>
</dbReference>
<proteinExistence type="predicted"/>
<keyword evidence="2" id="KW-1185">Reference proteome</keyword>
<dbReference type="EMBL" id="WHUW01000012">
    <property type="protein sequence ID" value="KAF8440228.1"/>
    <property type="molecule type" value="Genomic_DNA"/>
</dbReference>
<feature type="non-terminal residue" evidence="1">
    <location>
        <position position="120"/>
    </location>
</feature>
<name>A0AAD4BUN9_BOLED</name>
<accession>A0AAD4BUN9</accession>
<dbReference type="AlphaFoldDB" id="A0AAD4BUN9"/>
<reference evidence="1" key="1">
    <citation type="submission" date="2019-10" db="EMBL/GenBank/DDBJ databases">
        <authorList>
            <consortium name="DOE Joint Genome Institute"/>
            <person name="Kuo A."/>
            <person name="Miyauchi S."/>
            <person name="Kiss E."/>
            <person name="Drula E."/>
            <person name="Kohler A."/>
            <person name="Sanchez-Garcia M."/>
            <person name="Andreopoulos B."/>
            <person name="Barry K.W."/>
            <person name="Bonito G."/>
            <person name="Buee M."/>
            <person name="Carver A."/>
            <person name="Chen C."/>
            <person name="Cichocki N."/>
            <person name="Clum A."/>
            <person name="Culley D."/>
            <person name="Crous P.W."/>
            <person name="Fauchery L."/>
            <person name="Girlanda M."/>
            <person name="Hayes R."/>
            <person name="Keri Z."/>
            <person name="LaButti K."/>
            <person name="Lipzen A."/>
            <person name="Lombard V."/>
            <person name="Magnuson J."/>
            <person name="Maillard F."/>
            <person name="Morin E."/>
            <person name="Murat C."/>
            <person name="Nolan M."/>
            <person name="Ohm R."/>
            <person name="Pangilinan J."/>
            <person name="Pereira M."/>
            <person name="Perotto S."/>
            <person name="Peter M."/>
            <person name="Riley R."/>
            <person name="Sitrit Y."/>
            <person name="Stielow B."/>
            <person name="Szollosi G."/>
            <person name="Zifcakova L."/>
            <person name="Stursova M."/>
            <person name="Spatafora J.W."/>
            <person name="Tedersoo L."/>
            <person name="Vaario L.-M."/>
            <person name="Yamada A."/>
            <person name="Yan M."/>
            <person name="Wang P."/>
            <person name="Xu J."/>
            <person name="Bruns T."/>
            <person name="Baldrian P."/>
            <person name="Vilgalys R."/>
            <person name="Henrissat B."/>
            <person name="Grigoriev I.V."/>
            <person name="Hibbett D."/>
            <person name="Nagy L.G."/>
            <person name="Martin F.M."/>
        </authorList>
    </citation>
    <scope>NUCLEOTIDE SEQUENCE</scope>
    <source>
        <strain evidence="1">BED1</strain>
    </source>
</reference>
<dbReference type="Proteomes" id="UP001194468">
    <property type="component" value="Unassembled WGS sequence"/>
</dbReference>
<organism evidence="1 2">
    <name type="scientific">Boletus edulis BED1</name>
    <dbReference type="NCBI Taxonomy" id="1328754"/>
    <lineage>
        <taxon>Eukaryota</taxon>
        <taxon>Fungi</taxon>
        <taxon>Dikarya</taxon>
        <taxon>Basidiomycota</taxon>
        <taxon>Agaricomycotina</taxon>
        <taxon>Agaricomycetes</taxon>
        <taxon>Agaricomycetidae</taxon>
        <taxon>Boletales</taxon>
        <taxon>Boletineae</taxon>
        <taxon>Boletaceae</taxon>
        <taxon>Boletoideae</taxon>
        <taxon>Boletus</taxon>
    </lineage>
</organism>